<dbReference type="Proteomes" id="UP001159428">
    <property type="component" value="Unassembled WGS sequence"/>
</dbReference>
<keyword evidence="4" id="KW-1185">Reference proteome</keyword>
<proteinExistence type="predicted"/>
<feature type="signal peptide" evidence="2">
    <location>
        <begin position="1"/>
        <end position="25"/>
    </location>
</feature>
<evidence type="ECO:0000313" key="4">
    <source>
        <dbReference type="Proteomes" id="UP001159428"/>
    </source>
</evidence>
<keyword evidence="1" id="KW-0472">Membrane</keyword>
<feature type="transmembrane region" description="Helical" evidence="1">
    <location>
        <begin position="49"/>
        <end position="68"/>
    </location>
</feature>
<accession>A0AAU9WV02</accession>
<evidence type="ECO:0000256" key="2">
    <source>
        <dbReference type="SAM" id="SignalP"/>
    </source>
</evidence>
<gene>
    <name evidence="3" type="ORF">PMEA_00012842</name>
</gene>
<dbReference type="AlphaFoldDB" id="A0AAU9WV02"/>
<reference evidence="3 4" key="1">
    <citation type="submission" date="2022-05" db="EMBL/GenBank/DDBJ databases">
        <authorList>
            <consortium name="Genoscope - CEA"/>
            <person name="William W."/>
        </authorList>
    </citation>
    <scope>NUCLEOTIDE SEQUENCE [LARGE SCALE GENOMIC DNA]</scope>
</reference>
<comment type="caution">
    <text evidence="3">The sequence shown here is derived from an EMBL/GenBank/DDBJ whole genome shotgun (WGS) entry which is preliminary data.</text>
</comment>
<name>A0AAU9WV02_9CNID</name>
<keyword evidence="1" id="KW-0812">Transmembrane</keyword>
<feature type="chain" id="PRO_5043448832" evidence="2">
    <location>
        <begin position="26"/>
        <end position="118"/>
    </location>
</feature>
<organism evidence="3 4">
    <name type="scientific">Pocillopora meandrina</name>
    <dbReference type="NCBI Taxonomy" id="46732"/>
    <lineage>
        <taxon>Eukaryota</taxon>
        <taxon>Metazoa</taxon>
        <taxon>Cnidaria</taxon>
        <taxon>Anthozoa</taxon>
        <taxon>Hexacorallia</taxon>
        <taxon>Scleractinia</taxon>
        <taxon>Astrocoeniina</taxon>
        <taxon>Pocilloporidae</taxon>
        <taxon>Pocillopora</taxon>
    </lineage>
</organism>
<protein>
    <submittedName>
        <fullName evidence="3">Uncharacterized protein</fullName>
    </submittedName>
</protein>
<evidence type="ECO:0000313" key="3">
    <source>
        <dbReference type="EMBL" id="CAH3127029.1"/>
    </source>
</evidence>
<evidence type="ECO:0000256" key="1">
    <source>
        <dbReference type="SAM" id="Phobius"/>
    </source>
</evidence>
<dbReference type="EMBL" id="CALNXJ010000022">
    <property type="protein sequence ID" value="CAH3127029.1"/>
    <property type="molecule type" value="Genomic_DNA"/>
</dbReference>
<sequence length="118" mass="13103">MSQNFLCLGLCLCYVLFMNIQTADSSAPTENSSREPTLSAPERAWRLSGFVIAYFVTLAVVAAMLYWLSRQTKKDTTNGDELQMNTSPLEVGITHQVVAEDSESPESVTVLFNNNTKF</sequence>
<keyword evidence="1" id="KW-1133">Transmembrane helix</keyword>
<keyword evidence="2" id="KW-0732">Signal</keyword>